<dbReference type="UniPathway" id="UPA00392"/>
<evidence type="ECO:0000256" key="7">
    <source>
        <dbReference type="ARBA" id="ARBA00023004"/>
    </source>
</evidence>
<organism evidence="11 12">
    <name type="scientific">OM182 bacterium</name>
    <dbReference type="NCBI Taxonomy" id="2510334"/>
    <lineage>
        <taxon>Bacteria</taxon>
        <taxon>Pseudomonadati</taxon>
        <taxon>Pseudomonadota</taxon>
        <taxon>Gammaproteobacteria</taxon>
        <taxon>OMG group</taxon>
        <taxon>OM182 clade</taxon>
    </lineage>
</organism>
<comment type="cofactor">
    <cofactor evidence="9">
        <name>cob(II)alamin</name>
        <dbReference type="ChEBI" id="CHEBI:16304"/>
    </cofactor>
</comment>
<feature type="binding site" evidence="9">
    <location>
        <position position="195"/>
    </location>
    <ligand>
        <name>[4Fe-4S] cluster</name>
        <dbReference type="ChEBI" id="CHEBI:49883"/>
        <label>1</label>
    </ligand>
</feature>
<feature type="binding site" evidence="9">
    <location>
        <position position="218"/>
    </location>
    <ligand>
        <name>[4Fe-4S] cluster</name>
        <dbReference type="ChEBI" id="CHEBI:49883"/>
        <label>2</label>
    </ligand>
</feature>
<keyword evidence="3 9" id="KW-0819">tRNA processing</keyword>
<dbReference type="InterPro" id="IPR017900">
    <property type="entry name" value="4Fe4S_Fe_S_CS"/>
</dbReference>
<comment type="caution">
    <text evidence="11">The sequence shown here is derived from an EMBL/GenBank/DDBJ whole genome shotgun (WGS) entry which is preliminary data.</text>
</comment>
<comment type="function">
    <text evidence="9">Catalyzes the conversion of epoxyqueuosine (oQ) to queuosine (Q), which is a hypermodified base found in the wobble positions of tRNA(Asp), tRNA(Asn), tRNA(His) and tRNA(Tyr).</text>
</comment>
<dbReference type="FunFam" id="3.30.70.20:FF:000017">
    <property type="entry name" value="Epoxyqueuosine reductase"/>
    <property type="match status" value="1"/>
</dbReference>
<comment type="catalytic activity">
    <reaction evidence="9">
        <text>epoxyqueuosine(34) in tRNA + AH2 = queuosine(34) in tRNA + A + H2O</text>
        <dbReference type="Rhea" id="RHEA:32159"/>
        <dbReference type="Rhea" id="RHEA-COMP:18571"/>
        <dbReference type="Rhea" id="RHEA-COMP:18582"/>
        <dbReference type="ChEBI" id="CHEBI:13193"/>
        <dbReference type="ChEBI" id="CHEBI:15377"/>
        <dbReference type="ChEBI" id="CHEBI:17499"/>
        <dbReference type="ChEBI" id="CHEBI:194431"/>
        <dbReference type="ChEBI" id="CHEBI:194443"/>
        <dbReference type="EC" id="1.17.99.6"/>
    </reaction>
</comment>
<keyword evidence="2 9" id="KW-0963">Cytoplasm</keyword>
<keyword evidence="7 9" id="KW-0408">Iron</keyword>
<feature type="binding site" evidence="9">
    <location>
        <position position="202"/>
    </location>
    <ligand>
        <name>[4Fe-4S] cluster</name>
        <dbReference type="ChEBI" id="CHEBI:49883"/>
        <label>2</label>
    </ligand>
</feature>
<dbReference type="GO" id="GO:0051539">
    <property type="term" value="F:4 iron, 4 sulfur cluster binding"/>
    <property type="evidence" value="ECO:0007669"/>
    <property type="project" value="UniProtKB-KW"/>
</dbReference>
<dbReference type="NCBIfam" id="TIGR00276">
    <property type="entry name" value="tRNA epoxyqueuosine(34) reductase QueG"/>
    <property type="match status" value="1"/>
</dbReference>
<comment type="subunit">
    <text evidence="9">Monomer.</text>
</comment>
<feature type="binding site" evidence="9">
    <location>
        <position position="162"/>
    </location>
    <ligand>
        <name>cob(II)alamin</name>
        <dbReference type="ChEBI" id="CHEBI:16304"/>
    </ligand>
</feature>
<dbReference type="InterPro" id="IPR004453">
    <property type="entry name" value="QueG"/>
</dbReference>
<evidence type="ECO:0000256" key="5">
    <source>
        <dbReference type="ARBA" id="ARBA00022785"/>
    </source>
</evidence>
<feature type="binding site" evidence="9">
    <location>
        <position position="61"/>
    </location>
    <ligand>
        <name>cob(II)alamin</name>
        <dbReference type="ChEBI" id="CHEBI:16304"/>
    </ligand>
</feature>
<dbReference type="InterPro" id="IPR013542">
    <property type="entry name" value="QueG_DUF1730"/>
</dbReference>
<dbReference type="HAMAP" id="MF_00916">
    <property type="entry name" value="QueG"/>
    <property type="match status" value="1"/>
</dbReference>
<sequence length="354" mass="40013">MSDIELHSLASAIKDWGAELGFQQVAITDIDLSHYRSSYQRWIEEGCHGEMQYMAKNQDKRFFPEKLVEGTARVISMRMDYAKDKSNSLAPMEDRDTAYIARYARGRDYHKLMRKRLQRLAEKIQSEIGEFGYRAFVDSAPVLERAFAEKSGLGWIGKNTMLINKQAGSWFFLGELFTDLALPIDEPASDHCGSCRACLDVCPTNAFLGPNKMDATRCISYLTIELRNSIPLEFRKAMGNRVFGCDDCQLVCPWNKFTQPSDESDFSPRHGLDDAALVDLFNWTEQEFLERTAGSPIRRIGYACWLRNLAVGLGNADSSAELIAALEARRSTAPPMVREHIEWALGQHGRSSAQ</sequence>
<dbReference type="PANTHER" id="PTHR30002:SF4">
    <property type="entry name" value="EPOXYQUEUOSINE REDUCTASE"/>
    <property type="match status" value="1"/>
</dbReference>
<dbReference type="GO" id="GO:0046872">
    <property type="term" value="F:metal ion binding"/>
    <property type="evidence" value="ECO:0007669"/>
    <property type="project" value="UniProtKB-KW"/>
</dbReference>
<evidence type="ECO:0000256" key="2">
    <source>
        <dbReference type="ARBA" id="ARBA00022490"/>
    </source>
</evidence>
<accession>A0A520S5Y1</accession>
<keyword evidence="4 9" id="KW-0479">Metal-binding</keyword>
<comment type="caution">
    <text evidence="9">Lacks conserved residue(s) required for the propagation of feature annotation.</text>
</comment>
<dbReference type="Gene3D" id="3.30.70.20">
    <property type="match status" value="1"/>
</dbReference>
<keyword evidence="8 9" id="KW-0411">Iron-sulfur</keyword>
<evidence type="ECO:0000256" key="4">
    <source>
        <dbReference type="ARBA" id="ARBA00022723"/>
    </source>
</evidence>
<comment type="similarity">
    <text evidence="9">Belongs to the QueG family.</text>
</comment>
<dbReference type="Pfam" id="PF13484">
    <property type="entry name" value="Fer4_16"/>
    <property type="match status" value="1"/>
</dbReference>
<dbReference type="EC" id="1.17.99.6" evidence="9"/>
<feature type="binding site" evidence="9">
    <location>
        <position position="198"/>
    </location>
    <ligand>
        <name>[4Fe-4S] cluster</name>
        <dbReference type="ChEBI" id="CHEBI:49883"/>
        <label>1</label>
    </ligand>
</feature>
<keyword evidence="6 9" id="KW-0560">Oxidoreductase</keyword>
<keyword evidence="1 9" id="KW-0004">4Fe-4S</keyword>
<dbReference type="Pfam" id="PF08331">
    <property type="entry name" value="QueG_DUF1730"/>
    <property type="match status" value="1"/>
</dbReference>
<feature type="binding site" evidence="9">
    <location>
        <position position="192"/>
    </location>
    <ligand>
        <name>[4Fe-4S] cluster</name>
        <dbReference type="ChEBI" id="CHEBI:49883"/>
        <label>1</label>
    </ligand>
</feature>
<evidence type="ECO:0000313" key="12">
    <source>
        <dbReference type="Proteomes" id="UP000320404"/>
    </source>
</evidence>
<dbReference type="PROSITE" id="PS51379">
    <property type="entry name" value="4FE4S_FER_2"/>
    <property type="match status" value="1"/>
</dbReference>
<reference evidence="11 12" key="1">
    <citation type="submission" date="2019-02" db="EMBL/GenBank/DDBJ databases">
        <title>Prokaryotic population dynamics and viral predation in marine succession experiment using metagenomics: the confinement effect.</title>
        <authorList>
            <person name="Haro-Moreno J.M."/>
            <person name="Rodriguez-Valera F."/>
            <person name="Lopez-Perez M."/>
        </authorList>
    </citation>
    <scope>NUCLEOTIDE SEQUENCE [LARGE SCALE GENOMIC DNA]</scope>
    <source>
        <strain evidence="11">MED-G158</strain>
    </source>
</reference>
<dbReference type="EMBL" id="SHAH01000010">
    <property type="protein sequence ID" value="RZO77893.1"/>
    <property type="molecule type" value="Genomic_DNA"/>
</dbReference>
<dbReference type="Proteomes" id="UP000320404">
    <property type="component" value="Unassembled WGS sequence"/>
</dbReference>
<protein>
    <recommendedName>
        <fullName evidence="9">Epoxyqueuosine reductase</fullName>
        <ecNumber evidence="9">1.17.99.6</ecNumber>
    </recommendedName>
    <alternativeName>
        <fullName evidence="9">Queuosine biosynthesis protein QueG</fullName>
    </alternativeName>
</protein>
<gene>
    <name evidence="9 11" type="primary">queG</name>
    <name evidence="11" type="ORF">EVA69_01390</name>
</gene>
<dbReference type="InterPro" id="IPR017896">
    <property type="entry name" value="4Fe4S_Fe-S-bd"/>
</dbReference>
<keyword evidence="5 9" id="KW-0671">Queuosine biosynthesis</keyword>
<evidence type="ECO:0000259" key="10">
    <source>
        <dbReference type="PROSITE" id="PS51379"/>
    </source>
</evidence>
<dbReference type="GO" id="GO:0031419">
    <property type="term" value="F:cobalamin binding"/>
    <property type="evidence" value="ECO:0007669"/>
    <property type="project" value="UniProtKB-KW"/>
</dbReference>
<feature type="binding site" evidence="9">
    <location>
        <position position="220"/>
    </location>
    <ligand>
        <name>cob(II)alamin</name>
        <dbReference type="ChEBI" id="CHEBI:16304"/>
    </ligand>
</feature>
<dbReference type="SUPFAM" id="SSF46548">
    <property type="entry name" value="alpha-helical ferredoxin"/>
    <property type="match status" value="1"/>
</dbReference>
<evidence type="ECO:0000256" key="8">
    <source>
        <dbReference type="ARBA" id="ARBA00023014"/>
    </source>
</evidence>
<feature type="active site" description="Proton donor" evidence="9">
    <location>
        <position position="138"/>
    </location>
</feature>
<evidence type="ECO:0000256" key="1">
    <source>
        <dbReference type="ARBA" id="ARBA00022485"/>
    </source>
</evidence>
<comment type="cofactor">
    <cofactor evidence="9">
        <name>[4Fe-4S] cluster</name>
        <dbReference type="ChEBI" id="CHEBI:49883"/>
    </cofactor>
    <text evidence="9">Binds 2 [4Fe-4S] clusters per monomer.</text>
</comment>
<feature type="binding site" evidence="9">
    <location>
        <position position="173"/>
    </location>
    <ligand>
        <name>cob(II)alamin</name>
        <dbReference type="ChEBI" id="CHEBI:16304"/>
    </ligand>
</feature>
<feature type="binding site" evidence="9">
    <location>
        <begin position="245"/>
        <end position="246"/>
    </location>
    <ligand>
        <name>cob(II)alamin</name>
        <dbReference type="ChEBI" id="CHEBI:16304"/>
    </ligand>
</feature>
<keyword evidence="9" id="KW-0846">Cobalamin</keyword>
<feature type="binding site" evidence="9">
    <location>
        <position position="245"/>
    </location>
    <ligand>
        <name>[4Fe-4S] cluster</name>
        <dbReference type="ChEBI" id="CHEBI:49883"/>
        <label>2</label>
    </ligand>
</feature>
<proteinExistence type="inferred from homology"/>
<evidence type="ECO:0000313" key="11">
    <source>
        <dbReference type="EMBL" id="RZO77893.1"/>
    </source>
</evidence>
<evidence type="ECO:0000256" key="3">
    <source>
        <dbReference type="ARBA" id="ARBA00022694"/>
    </source>
</evidence>
<dbReference type="GO" id="GO:0005737">
    <property type="term" value="C:cytoplasm"/>
    <property type="evidence" value="ECO:0007669"/>
    <property type="project" value="UniProtKB-SubCell"/>
</dbReference>
<dbReference type="PANTHER" id="PTHR30002">
    <property type="entry name" value="EPOXYQUEUOSINE REDUCTASE"/>
    <property type="match status" value="1"/>
</dbReference>
<comment type="pathway">
    <text evidence="9">tRNA modification; tRNA-queuosine biosynthesis.</text>
</comment>
<feature type="binding site" evidence="9">
    <location>
        <position position="248"/>
    </location>
    <ligand>
        <name>[4Fe-4S] cluster</name>
        <dbReference type="ChEBI" id="CHEBI:49883"/>
        <label>2</label>
    </ligand>
</feature>
<comment type="subcellular location">
    <subcellularLocation>
        <location evidence="9">Cytoplasm</location>
    </subcellularLocation>
</comment>
<feature type="binding site" evidence="9">
    <location>
        <position position="252"/>
    </location>
    <ligand>
        <name>[4Fe-4S] cluster</name>
        <dbReference type="ChEBI" id="CHEBI:49883"/>
        <label>1</label>
    </ligand>
</feature>
<evidence type="ECO:0000256" key="6">
    <source>
        <dbReference type="ARBA" id="ARBA00023002"/>
    </source>
</evidence>
<feature type="binding site" evidence="9">
    <location>
        <position position="138"/>
    </location>
    <ligand>
        <name>cob(II)alamin</name>
        <dbReference type="ChEBI" id="CHEBI:16304"/>
    </ligand>
</feature>
<dbReference type="PROSITE" id="PS00198">
    <property type="entry name" value="4FE4S_FER_1"/>
    <property type="match status" value="1"/>
</dbReference>
<keyword evidence="9" id="KW-0170">Cobalt</keyword>
<dbReference type="GO" id="GO:0052693">
    <property type="term" value="F:epoxyqueuosine reductase activity"/>
    <property type="evidence" value="ECO:0007669"/>
    <property type="project" value="UniProtKB-UniRule"/>
</dbReference>
<dbReference type="GO" id="GO:0008616">
    <property type="term" value="P:tRNA queuosine(34) biosynthetic process"/>
    <property type="evidence" value="ECO:0007669"/>
    <property type="project" value="UniProtKB-UniRule"/>
</dbReference>
<name>A0A520S5Y1_9GAMM</name>
<evidence type="ECO:0000256" key="9">
    <source>
        <dbReference type="HAMAP-Rule" id="MF_00916"/>
    </source>
</evidence>
<feature type="domain" description="4Fe-4S ferredoxin-type" evidence="10">
    <location>
        <begin position="180"/>
        <end position="212"/>
    </location>
</feature>
<feature type="binding site" evidence="9">
    <location>
        <position position="159"/>
    </location>
    <ligand>
        <name>cob(II)alamin</name>
        <dbReference type="ChEBI" id="CHEBI:16304"/>
    </ligand>
</feature>
<dbReference type="AlphaFoldDB" id="A0A520S5Y1"/>